<dbReference type="CDD" id="cd09030">
    <property type="entry name" value="DUF1425"/>
    <property type="match status" value="1"/>
</dbReference>
<evidence type="ECO:0000313" key="2">
    <source>
        <dbReference type="EMBL" id="MBC2595290.1"/>
    </source>
</evidence>
<gene>
    <name evidence="2" type="ORF">H5P28_13560</name>
</gene>
<dbReference type="EMBL" id="JACHVB010000035">
    <property type="protein sequence ID" value="MBC2595290.1"/>
    <property type="molecule type" value="Genomic_DNA"/>
</dbReference>
<dbReference type="InterPro" id="IPR038483">
    <property type="entry name" value="YcfL-like_sf"/>
</dbReference>
<evidence type="ECO:0000256" key="1">
    <source>
        <dbReference type="SAM" id="MobiDB-lite"/>
    </source>
</evidence>
<dbReference type="RefSeq" id="WP_185676245.1">
    <property type="nucleotide sequence ID" value="NZ_JACHVB010000035.1"/>
</dbReference>
<keyword evidence="3" id="KW-1185">Reference proteome</keyword>
<dbReference type="Gene3D" id="2.60.40.3230">
    <property type="match status" value="1"/>
</dbReference>
<proteinExistence type="predicted"/>
<comment type="caution">
    <text evidence="2">The sequence shown here is derived from an EMBL/GenBank/DDBJ whole genome shotgun (WGS) entry which is preliminary data.</text>
</comment>
<organism evidence="2 3">
    <name type="scientific">Ruficoccus amylovorans</name>
    <dbReference type="NCBI Taxonomy" id="1804625"/>
    <lineage>
        <taxon>Bacteria</taxon>
        <taxon>Pseudomonadati</taxon>
        <taxon>Verrucomicrobiota</taxon>
        <taxon>Opitutia</taxon>
        <taxon>Puniceicoccales</taxon>
        <taxon>Cerasicoccaceae</taxon>
        <taxon>Ruficoccus</taxon>
    </lineage>
</organism>
<dbReference type="InterPro" id="IPR010824">
    <property type="entry name" value="DUF1425"/>
</dbReference>
<name>A0A842HGI1_9BACT</name>
<protein>
    <submittedName>
        <fullName evidence="2">YcfL family protein</fullName>
    </submittedName>
</protein>
<reference evidence="2 3" key="1">
    <citation type="submission" date="2020-07" db="EMBL/GenBank/DDBJ databases">
        <authorList>
            <person name="Feng X."/>
        </authorList>
    </citation>
    <scope>NUCLEOTIDE SEQUENCE [LARGE SCALE GENOMIC DNA]</scope>
    <source>
        <strain evidence="2 3">JCM31066</strain>
    </source>
</reference>
<accession>A0A842HGI1</accession>
<dbReference type="AlphaFoldDB" id="A0A842HGI1"/>
<feature type="region of interest" description="Disordered" evidence="1">
    <location>
        <begin position="133"/>
        <end position="153"/>
    </location>
</feature>
<feature type="compositionally biased region" description="Polar residues" evidence="1">
    <location>
        <begin position="137"/>
        <end position="146"/>
    </location>
</feature>
<sequence>MKKFLILPLLALTLAGCDTINTVERANPEMTPDYVATKKVTTDPSLADIVSVEDVIQSTVSGNLLKIQVELKNKTNSYHRFLYRFQWFDKDGMQVTTAAPPWRTSQVEGRETVYVSGVSPSPNAADFRLELLDSMGPQDSSGSSNPKARAPGK</sequence>
<dbReference type="Pfam" id="PF07233">
    <property type="entry name" value="DUF1425"/>
    <property type="match status" value="1"/>
</dbReference>
<dbReference type="Proteomes" id="UP000546464">
    <property type="component" value="Unassembled WGS sequence"/>
</dbReference>
<dbReference type="PROSITE" id="PS51257">
    <property type="entry name" value="PROKAR_LIPOPROTEIN"/>
    <property type="match status" value="1"/>
</dbReference>
<evidence type="ECO:0000313" key="3">
    <source>
        <dbReference type="Proteomes" id="UP000546464"/>
    </source>
</evidence>